<dbReference type="InterPro" id="IPR016169">
    <property type="entry name" value="FAD-bd_PCMH_sub2"/>
</dbReference>
<dbReference type="InterPro" id="IPR006094">
    <property type="entry name" value="Oxid_FAD_bind_N"/>
</dbReference>
<keyword evidence="3" id="KW-0274">FAD</keyword>
<proteinExistence type="inferred from homology"/>
<dbReference type="InterPro" id="IPR016167">
    <property type="entry name" value="FAD-bd_PCMH_sub1"/>
</dbReference>
<dbReference type="Gene3D" id="1.10.45.10">
    <property type="entry name" value="Vanillyl-alcohol Oxidase, Chain A, domain 4"/>
    <property type="match status" value="1"/>
</dbReference>
<dbReference type="Pfam" id="PF02913">
    <property type="entry name" value="FAD-oxidase_C"/>
    <property type="match status" value="1"/>
</dbReference>
<dbReference type="InterPro" id="IPR004113">
    <property type="entry name" value="FAD-bd_oxidored_4_C"/>
</dbReference>
<keyword evidence="2" id="KW-0285">Flavoprotein</keyword>
<feature type="domain" description="FAD-binding PCMH-type" evidence="4">
    <location>
        <begin position="39"/>
        <end position="220"/>
    </location>
</feature>
<dbReference type="Pfam" id="PF01565">
    <property type="entry name" value="FAD_binding_4"/>
    <property type="match status" value="1"/>
</dbReference>
<dbReference type="Proteomes" id="UP001202117">
    <property type="component" value="Unassembled WGS sequence"/>
</dbReference>
<dbReference type="EMBL" id="JAKVPY010000003">
    <property type="protein sequence ID" value="MCH4562115.1"/>
    <property type="molecule type" value="Genomic_DNA"/>
</dbReference>
<evidence type="ECO:0000313" key="5">
    <source>
        <dbReference type="EMBL" id="MCH4562115.1"/>
    </source>
</evidence>
<dbReference type="Gene3D" id="3.30.465.10">
    <property type="match status" value="1"/>
</dbReference>
<protein>
    <submittedName>
        <fullName evidence="5">FAD-binding oxidoreductase</fullName>
    </submittedName>
</protein>
<reference evidence="5 6" key="1">
    <citation type="submission" date="2022-02" db="EMBL/GenBank/DDBJ databases">
        <title>Halomonas fukangensis sp. nov., a halophilic bacterium isolated from a bulk soil of Kalidium foliatum at Fukang.</title>
        <authorList>
            <person name="Huang Y."/>
        </authorList>
    </citation>
    <scope>NUCLEOTIDE SEQUENCE [LARGE SCALE GENOMIC DNA]</scope>
    <source>
        <strain evidence="5 6">EGI 63088</strain>
    </source>
</reference>
<sequence length="478" mass="51703">MNDRKYEIIEHLTAMLGASGVLHESGDCERYRRDWAGHELGAPLAVVRPKNTEEVAQVVGFCHEHRVCMVPQGGHTGLVKGALPDSRYPEVVISLERMTRIRHIDPLNFSMAVDSGCILEQVKRVAEEHDCFFPLSLGAQGSCQIGGNIATNAGGVNVLRYGMMRELVLGMEVVLPNGEIWNGMQALHKDNRGYNLQQLFLGSEGTLGIVTGAVLKLSPRPEQSQTALLALPSVEAAVRLYAQARRACSDLLSAFELIPRQCMELAFEASPQLSDPLDTAYPHYVLLELDATGPVDLAGMLEHLLEASMESEVVLDGVLASSGQQADQLWLIRESMVEGQLLRGEHLRTDVSVPISAISRCVEQATAAVSAIEPKATTIAYGHIGDGNLHINVLPPADMAKDQLSHLLGRLETAIFEVVDRCDGSISAEHGIGRSKQEALLARSSETELKLLAGIKAVFDPHHLMGAGRILPSTGEAS</sequence>
<dbReference type="InterPro" id="IPR051264">
    <property type="entry name" value="FAD-oxidored/transferase_4"/>
</dbReference>
<comment type="similarity">
    <text evidence="1">Belongs to the FAD-binding oxidoreductase/transferase type 4 family.</text>
</comment>
<evidence type="ECO:0000256" key="3">
    <source>
        <dbReference type="ARBA" id="ARBA00022827"/>
    </source>
</evidence>
<evidence type="ECO:0000256" key="1">
    <source>
        <dbReference type="ARBA" id="ARBA00008000"/>
    </source>
</evidence>
<dbReference type="PANTHER" id="PTHR43716:SF2">
    <property type="entry name" value="BLL6224 PROTEIN"/>
    <property type="match status" value="1"/>
</dbReference>
<dbReference type="InterPro" id="IPR036318">
    <property type="entry name" value="FAD-bd_PCMH-like_sf"/>
</dbReference>
<dbReference type="InterPro" id="IPR016171">
    <property type="entry name" value="Vanillyl_alc_oxidase_C-sub2"/>
</dbReference>
<evidence type="ECO:0000259" key="4">
    <source>
        <dbReference type="PROSITE" id="PS51387"/>
    </source>
</evidence>
<dbReference type="PROSITE" id="PS51387">
    <property type="entry name" value="FAD_PCMH"/>
    <property type="match status" value="1"/>
</dbReference>
<dbReference type="InterPro" id="IPR016164">
    <property type="entry name" value="FAD-linked_Oxase-like_C"/>
</dbReference>
<evidence type="ECO:0000313" key="6">
    <source>
        <dbReference type="Proteomes" id="UP001202117"/>
    </source>
</evidence>
<evidence type="ECO:0000256" key="2">
    <source>
        <dbReference type="ARBA" id="ARBA00022630"/>
    </source>
</evidence>
<gene>
    <name evidence="5" type="ORF">MKP05_03100</name>
</gene>
<dbReference type="Gene3D" id="3.30.70.2740">
    <property type="match status" value="1"/>
</dbReference>
<dbReference type="SUPFAM" id="SSF56176">
    <property type="entry name" value="FAD-binding/transporter-associated domain-like"/>
    <property type="match status" value="1"/>
</dbReference>
<dbReference type="SUPFAM" id="SSF55103">
    <property type="entry name" value="FAD-linked oxidases, C-terminal domain"/>
    <property type="match status" value="1"/>
</dbReference>
<organism evidence="5 6">
    <name type="scientific">Halomonas flagellata</name>
    <dbReference type="NCBI Taxonomy" id="2920385"/>
    <lineage>
        <taxon>Bacteria</taxon>
        <taxon>Pseudomonadati</taxon>
        <taxon>Pseudomonadota</taxon>
        <taxon>Gammaproteobacteria</taxon>
        <taxon>Oceanospirillales</taxon>
        <taxon>Halomonadaceae</taxon>
        <taxon>Halomonas</taxon>
    </lineage>
</organism>
<name>A0ABS9RQJ9_9GAMM</name>
<accession>A0ABS9RQJ9</accession>
<dbReference type="PANTHER" id="PTHR43716">
    <property type="entry name" value="D-2-HYDROXYGLUTARATE DEHYDROGENASE, MITOCHONDRIAL"/>
    <property type="match status" value="1"/>
</dbReference>
<dbReference type="Gene3D" id="3.30.43.10">
    <property type="entry name" value="Uridine Diphospho-n-acetylenolpyruvylglucosamine Reductase, domain 2"/>
    <property type="match status" value="1"/>
</dbReference>
<dbReference type="Gene3D" id="3.30.70.2190">
    <property type="match status" value="1"/>
</dbReference>
<comment type="caution">
    <text evidence="5">The sequence shown here is derived from an EMBL/GenBank/DDBJ whole genome shotgun (WGS) entry which is preliminary data.</text>
</comment>
<dbReference type="RefSeq" id="WP_240566971.1">
    <property type="nucleotide sequence ID" value="NZ_JAKVPY010000003.1"/>
</dbReference>
<keyword evidence="6" id="KW-1185">Reference proteome</keyword>
<dbReference type="InterPro" id="IPR016166">
    <property type="entry name" value="FAD-bd_PCMH"/>
</dbReference>